<dbReference type="SMART" id="SM00387">
    <property type="entry name" value="HATPase_c"/>
    <property type="match status" value="1"/>
</dbReference>
<accession>A0A8J3ETG0</accession>
<name>A0A8J3ETG0_9ACTN</name>
<protein>
    <recommendedName>
        <fullName evidence="2">histidine kinase</fullName>
        <ecNumber evidence="2">2.7.13.3</ecNumber>
    </recommendedName>
</protein>
<dbReference type="GO" id="GO:0016020">
    <property type="term" value="C:membrane"/>
    <property type="evidence" value="ECO:0007669"/>
    <property type="project" value="InterPro"/>
</dbReference>
<dbReference type="RefSeq" id="WP_130650893.1">
    <property type="nucleotide sequence ID" value="NZ_BMHA01000002.1"/>
</dbReference>
<keyword evidence="8" id="KW-0902">Two-component regulatory system</keyword>
<dbReference type="GO" id="GO:0005524">
    <property type="term" value="F:ATP binding"/>
    <property type="evidence" value="ECO:0007669"/>
    <property type="project" value="UniProtKB-KW"/>
</dbReference>
<dbReference type="GO" id="GO:0046983">
    <property type="term" value="F:protein dimerization activity"/>
    <property type="evidence" value="ECO:0007669"/>
    <property type="project" value="InterPro"/>
</dbReference>
<feature type="transmembrane region" description="Helical" evidence="10">
    <location>
        <begin position="88"/>
        <end position="107"/>
    </location>
</feature>
<dbReference type="AlphaFoldDB" id="A0A8J3ETG0"/>
<dbReference type="EC" id="2.7.13.3" evidence="2"/>
<evidence type="ECO:0000256" key="7">
    <source>
        <dbReference type="ARBA" id="ARBA00022840"/>
    </source>
</evidence>
<keyword evidence="13" id="KW-1185">Reference proteome</keyword>
<feature type="transmembrane region" description="Helical" evidence="10">
    <location>
        <begin position="114"/>
        <end position="134"/>
    </location>
</feature>
<reference evidence="12" key="1">
    <citation type="journal article" date="2014" name="Int. J. Syst. Evol. Microbiol.">
        <title>Complete genome sequence of Corynebacterium casei LMG S-19264T (=DSM 44701T), isolated from a smear-ripened cheese.</title>
        <authorList>
            <consortium name="US DOE Joint Genome Institute (JGI-PGF)"/>
            <person name="Walter F."/>
            <person name="Albersmeier A."/>
            <person name="Kalinowski J."/>
            <person name="Ruckert C."/>
        </authorList>
    </citation>
    <scope>NUCLEOTIDE SEQUENCE</scope>
    <source>
        <strain evidence="12">CGMCC 1.14988</strain>
    </source>
</reference>
<dbReference type="Pfam" id="PF23539">
    <property type="entry name" value="DUF7134"/>
    <property type="match status" value="1"/>
</dbReference>
<dbReference type="SUPFAM" id="SSF55874">
    <property type="entry name" value="ATPase domain of HSP90 chaperone/DNA topoisomerase II/histidine kinase"/>
    <property type="match status" value="1"/>
</dbReference>
<proteinExistence type="predicted"/>
<keyword evidence="10" id="KW-1133">Transmembrane helix</keyword>
<dbReference type="PANTHER" id="PTHR24421:SF10">
    <property type="entry name" value="NITRATE_NITRITE SENSOR PROTEIN NARQ"/>
    <property type="match status" value="1"/>
</dbReference>
<evidence type="ECO:0000256" key="8">
    <source>
        <dbReference type="ARBA" id="ARBA00023012"/>
    </source>
</evidence>
<comment type="caution">
    <text evidence="12">The sequence shown here is derived from an EMBL/GenBank/DDBJ whole genome shotgun (WGS) entry which is preliminary data.</text>
</comment>
<evidence type="ECO:0000313" key="13">
    <source>
        <dbReference type="Proteomes" id="UP000650511"/>
    </source>
</evidence>
<evidence type="ECO:0000256" key="6">
    <source>
        <dbReference type="ARBA" id="ARBA00022777"/>
    </source>
</evidence>
<organism evidence="12 13">
    <name type="scientific">Egicoccus halophilus</name>
    <dbReference type="NCBI Taxonomy" id="1670830"/>
    <lineage>
        <taxon>Bacteria</taxon>
        <taxon>Bacillati</taxon>
        <taxon>Actinomycetota</taxon>
        <taxon>Nitriliruptoria</taxon>
        <taxon>Egicoccales</taxon>
        <taxon>Egicoccaceae</taxon>
        <taxon>Egicoccus</taxon>
    </lineage>
</organism>
<keyword evidence="10" id="KW-0472">Membrane</keyword>
<keyword evidence="5" id="KW-0547">Nucleotide-binding</keyword>
<dbReference type="InterPro" id="IPR011712">
    <property type="entry name" value="Sig_transdc_His_kin_sub3_dim/P"/>
</dbReference>
<dbReference type="PANTHER" id="PTHR24421">
    <property type="entry name" value="NITRATE/NITRITE SENSOR PROTEIN NARX-RELATED"/>
    <property type="match status" value="1"/>
</dbReference>
<keyword evidence="4" id="KW-0808">Transferase</keyword>
<evidence type="ECO:0000313" key="12">
    <source>
        <dbReference type="EMBL" id="GGI03853.1"/>
    </source>
</evidence>
<evidence type="ECO:0000256" key="10">
    <source>
        <dbReference type="SAM" id="Phobius"/>
    </source>
</evidence>
<keyword evidence="10" id="KW-0812">Transmembrane</keyword>
<dbReference type="InterPro" id="IPR055558">
    <property type="entry name" value="DUF7134"/>
</dbReference>
<feature type="domain" description="Histidine kinase/HSP90-like ATPase" evidence="11">
    <location>
        <begin position="311"/>
        <end position="407"/>
    </location>
</feature>
<gene>
    <name evidence="12" type="ORF">GCM10011354_06120</name>
</gene>
<keyword evidence="3" id="KW-0597">Phosphoprotein</keyword>
<dbReference type="EMBL" id="BMHA01000002">
    <property type="protein sequence ID" value="GGI03853.1"/>
    <property type="molecule type" value="Genomic_DNA"/>
</dbReference>
<feature type="transmembrane region" description="Helical" evidence="10">
    <location>
        <begin position="140"/>
        <end position="162"/>
    </location>
</feature>
<comment type="catalytic activity">
    <reaction evidence="1">
        <text>ATP + protein L-histidine = ADP + protein N-phospho-L-histidine.</text>
        <dbReference type="EC" id="2.7.13.3"/>
    </reaction>
</comment>
<dbReference type="Proteomes" id="UP000650511">
    <property type="component" value="Unassembled WGS sequence"/>
</dbReference>
<dbReference type="GO" id="GO:0000155">
    <property type="term" value="F:phosphorelay sensor kinase activity"/>
    <property type="evidence" value="ECO:0007669"/>
    <property type="project" value="InterPro"/>
</dbReference>
<dbReference type="Pfam" id="PF02518">
    <property type="entry name" value="HATPase_c"/>
    <property type="match status" value="1"/>
</dbReference>
<reference evidence="12" key="2">
    <citation type="submission" date="2020-09" db="EMBL/GenBank/DDBJ databases">
        <authorList>
            <person name="Sun Q."/>
            <person name="Zhou Y."/>
        </authorList>
    </citation>
    <scope>NUCLEOTIDE SEQUENCE</scope>
    <source>
        <strain evidence="12">CGMCC 1.14988</strain>
    </source>
</reference>
<keyword evidence="7" id="KW-0067">ATP-binding</keyword>
<keyword evidence="6 12" id="KW-0418">Kinase</keyword>
<evidence type="ECO:0000259" key="11">
    <source>
        <dbReference type="SMART" id="SM00387"/>
    </source>
</evidence>
<evidence type="ECO:0000256" key="5">
    <source>
        <dbReference type="ARBA" id="ARBA00022741"/>
    </source>
</evidence>
<dbReference type="CDD" id="cd16917">
    <property type="entry name" value="HATPase_UhpB-NarQ-NarX-like"/>
    <property type="match status" value="1"/>
</dbReference>
<dbReference type="Pfam" id="PF07730">
    <property type="entry name" value="HisKA_3"/>
    <property type="match status" value="1"/>
</dbReference>
<evidence type="ECO:0000256" key="2">
    <source>
        <dbReference type="ARBA" id="ARBA00012438"/>
    </source>
</evidence>
<feature type="transmembrane region" description="Helical" evidence="10">
    <location>
        <begin position="12"/>
        <end position="33"/>
    </location>
</feature>
<feature type="region of interest" description="Disordered" evidence="9">
    <location>
        <begin position="407"/>
        <end position="437"/>
    </location>
</feature>
<feature type="transmembrane region" description="Helical" evidence="10">
    <location>
        <begin position="45"/>
        <end position="61"/>
    </location>
</feature>
<sequence length="437" mass="46861">MVSLPLSRRQWAVDTGIAVVLAGLLVSAVWLNARTADLTAFPPNRWTYVSGALLCLVLVLRRRAPLTTLVVAGIAFTVFRLTNGYDAGASTVALFLALAAAGTYGGAHRDQVRGIAVAGLMALVVWSLFAQRFLLADYSAVFALQAYSVALNVFFFGAGWVLGDQQRVRREREADLAARTAELTARSLELEEERQRTAEKAATEERLRLARELHDVLGHHVSVMGVQAAAARRILPRDPDRATEALAAIEHSSRQAVTGLQRVLELLRTDDRDVGGGLRIGQRLDVLAEELRTAGLSVTVQATELPPLPTEIDLALGRVVQEALTNTLRHAGPGSSAWVRLAATPTAVEVEVIDDAGGEPLLAAARAGSGSGLRGMRERVELHGGRFTCGPTRPRGFRVEAWLPLPEPRNGSEHAASRRAAVAVSEPTPAGLTMEPT</sequence>
<dbReference type="InterPro" id="IPR036890">
    <property type="entry name" value="HATPase_C_sf"/>
</dbReference>
<evidence type="ECO:0000256" key="9">
    <source>
        <dbReference type="SAM" id="MobiDB-lite"/>
    </source>
</evidence>
<dbReference type="Gene3D" id="3.30.565.10">
    <property type="entry name" value="Histidine kinase-like ATPase, C-terminal domain"/>
    <property type="match status" value="1"/>
</dbReference>
<dbReference type="OrthoDB" id="227596at2"/>
<evidence type="ECO:0000256" key="4">
    <source>
        <dbReference type="ARBA" id="ARBA00022679"/>
    </source>
</evidence>
<evidence type="ECO:0000256" key="3">
    <source>
        <dbReference type="ARBA" id="ARBA00022553"/>
    </source>
</evidence>
<dbReference type="InterPro" id="IPR003594">
    <property type="entry name" value="HATPase_dom"/>
</dbReference>
<dbReference type="Gene3D" id="1.20.5.1930">
    <property type="match status" value="1"/>
</dbReference>
<evidence type="ECO:0000256" key="1">
    <source>
        <dbReference type="ARBA" id="ARBA00000085"/>
    </source>
</evidence>
<dbReference type="InterPro" id="IPR050482">
    <property type="entry name" value="Sensor_HK_TwoCompSys"/>
</dbReference>